<name>A0A1F5JPH5_9BACT</name>
<accession>A0A1F5JPH5</accession>
<gene>
    <name evidence="2" type="ORF">A3C59_00550</name>
</gene>
<proteinExistence type="predicted"/>
<evidence type="ECO:0000313" key="2">
    <source>
        <dbReference type="EMBL" id="OGE30458.1"/>
    </source>
</evidence>
<feature type="domain" description="DUF5672" evidence="1">
    <location>
        <begin position="55"/>
        <end position="248"/>
    </location>
</feature>
<sequence>MSHKKTVIVIPTHRPNLSPEDNISLLHLKKYLPKYDTFFVIPKNISSKAFETLGFKVKKVDNNFFGTIRRANEMYLSKSFYEIFKKYDFMLIYQLDALVFSNQLEKWVNSEYDFVAAPWVTPVIGYLSHKNGSPPSGGNGGFSLRNIKKAIKILDIVNNSATRTSKSSLKRKLWFLLALIQGKSHDIWLNAPADNYPFNEDGFWTLEAPKYDPTYKIPSLKIALQFGFERFPRKSFEINHRKLPFGVHAWARYDRDFWKKYILT</sequence>
<dbReference type="Proteomes" id="UP000176902">
    <property type="component" value="Unassembled WGS sequence"/>
</dbReference>
<reference evidence="2 3" key="1">
    <citation type="journal article" date="2016" name="Nat. Commun.">
        <title>Thousands of microbial genomes shed light on interconnected biogeochemical processes in an aquifer system.</title>
        <authorList>
            <person name="Anantharaman K."/>
            <person name="Brown C.T."/>
            <person name="Hug L.A."/>
            <person name="Sharon I."/>
            <person name="Castelle C.J."/>
            <person name="Probst A.J."/>
            <person name="Thomas B.C."/>
            <person name="Singh A."/>
            <person name="Wilkins M.J."/>
            <person name="Karaoz U."/>
            <person name="Brodie E.L."/>
            <person name="Williams K.H."/>
            <person name="Hubbard S.S."/>
            <person name="Banfield J.F."/>
        </authorList>
    </citation>
    <scope>NUCLEOTIDE SEQUENCE [LARGE SCALE GENOMIC DNA]</scope>
</reference>
<protein>
    <recommendedName>
        <fullName evidence="1">DUF5672 domain-containing protein</fullName>
    </recommendedName>
</protein>
<dbReference type="STRING" id="1797768.A3C59_00550"/>
<dbReference type="AlphaFoldDB" id="A0A1F5JPH5"/>
<dbReference type="Pfam" id="PF18922">
    <property type="entry name" value="DUF5672"/>
    <property type="match status" value="1"/>
</dbReference>
<dbReference type="EMBL" id="MFCV01000047">
    <property type="protein sequence ID" value="OGE30458.1"/>
    <property type="molecule type" value="Genomic_DNA"/>
</dbReference>
<comment type="caution">
    <text evidence="2">The sequence shown here is derived from an EMBL/GenBank/DDBJ whole genome shotgun (WGS) entry which is preliminary data.</text>
</comment>
<evidence type="ECO:0000313" key="3">
    <source>
        <dbReference type="Proteomes" id="UP000176902"/>
    </source>
</evidence>
<evidence type="ECO:0000259" key="1">
    <source>
        <dbReference type="Pfam" id="PF18922"/>
    </source>
</evidence>
<organism evidence="2 3">
    <name type="scientific">Candidatus Daviesbacteria bacterium RIFCSPHIGHO2_02_FULL_36_13</name>
    <dbReference type="NCBI Taxonomy" id="1797768"/>
    <lineage>
        <taxon>Bacteria</taxon>
        <taxon>Candidatus Daviesiibacteriota</taxon>
    </lineage>
</organism>
<dbReference type="InterPro" id="IPR043729">
    <property type="entry name" value="DUF5672"/>
</dbReference>